<dbReference type="EC" id="2.4.2.1" evidence="7"/>
<evidence type="ECO:0000259" key="8">
    <source>
        <dbReference type="Pfam" id="PF01048"/>
    </source>
</evidence>
<dbReference type="InterPro" id="IPR011268">
    <property type="entry name" value="Purine_phosphorylase"/>
</dbReference>
<sequence length="268" mass="29007">MEKPFPQILQAIADQKPTIGLILGSGLNSIADRINQALTIPYSDIPGFKVSTAPGHRGQLICGQLAGQSILAMQGRLHYYEGYDLTDVVYPIRLMHQLGIKTLIVSNAAGGINERFSVGDLMLITDHINFTGNNALIGPVAEGELRFPDMTYAYAPILQDKVRQAADRLKMPLQEGVYVATSGPSYETPAEIRAFRIWGGDAVGMSTIHEVTAANALQMQVIGISCIANMAAGILPDRLTEEDVLRAGKAVEEKFSNLIIETIKDLEG</sequence>
<dbReference type="NCBIfam" id="TIGR01700">
    <property type="entry name" value="PNPH"/>
    <property type="match status" value="1"/>
</dbReference>
<comment type="function">
    <text evidence="1">The purine nucleoside phosphorylases catalyze the phosphorolytic breakdown of the N-glycosidic bond in the beta-(deoxy)ribonucleoside molecules, with the formation of the corresponding free purine bases and pentose-1-phosphate. Cleaves guanosine, inosine, 2'-deoxyguanosine and 2'-deoxyinosine.</text>
</comment>
<dbReference type="SUPFAM" id="SSF53167">
    <property type="entry name" value="Purine and uridine phosphorylases"/>
    <property type="match status" value="1"/>
</dbReference>
<dbReference type="InterPro" id="IPR035994">
    <property type="entry name" value="Nucleoside_phosphorylase_sf"/>
</dbReference>
<dbReference type="EMBL" id="JBJUVG010000002">
    <property type="protein sequence ID" value="MFM9413214.1"/>
    <property type="molecule type" value="Genomic_DNA"/>
</dbReference>
<comment type="pathway">
    <text evidence="2 7">Purine metabolism; purine nucleoside salvage.</text>
</comment>
<dbReference type="CDD" id="cd09009">
    <property type="entry name" value="PNP-EcPNPII_like"/>
    <property type="match status" value="1"/>
</dbReference>
<keyword evidence="5 7" id="KW-0808">Transferase</keyword>
<evidence type="ECO:0000256" key="4">
    <source>
        <dbReference type="ARBA" id="ARBA00022676"/>
    </source>
</evidence>
<comment type="similarity">
    <text evidence="3 7">Belongs to the PNP/MTAP phosphorylase family.</text>
</comment>
<dbReference type="Proteomes" id="UP001631949">
    <property type="component" value="Unassembled WGS sequence"/>
</dbReference>
<evidence type="ECO:0000256" key="1">
    <source>
        <dbReference type="ARBA" id="ARBA00002678"/>
    </source>
</evidence>
<dbReference type="GO" id="GO:0004731">
    <property type="term" value="F:purine-nucleoside phosphorylase activity"/>
    <property type="evidence" value="ECO:0007669"/>
    <property type="project" value="UniProtKB-EC"/>
</dbReference>
<keyword evidence="10" id="KW-1185">Reference proteome</keyword>
<dbReference type="RefSeq" id="WP_408976830.1">
    <property type="nucleotide sequence ID" value="NZ_JBJUVG010000002.1"/>
</dbReference>
<dbReference type="Gene3D" id="3.40.50.1580">
    <property type="entry name" value="Nucleoside phosphorylase domain"/>
    <property type="match status" value="1"/>
</dbReference>
<protein>
    <recommendedName>
        <fullName evidence="7">Purine nucleoside phosphorylase</fullName>
        <ecNumber evidence="7">2.4.2.1</ecNumber>
    </recommendedName>
    <alternativeName>
        <fullName evidence="7">Inosine-guanosine phosphorylase</fullName>
    </alternativeName>
</protein>
<gene>
    <name evidence="9" type="ORF">ACKQTC_02370</name>
</gene>
<evidence type="ECO:0000256" key="6">
    <source>
        <dbReference type="ARBA" id="ARBA00048556"/>
    </source>
</evidence>
<keyword evidence="4 7" id="KW-0328">Glycosyltransferase</keyword>
<dbReference type="PANTHER" id="PTHR11904">
    <property type="entry name" value="METHYLTHIOADENOSINE/PURINE NUCLEOSIDE PHOSPHORYLASE"/>
    <property type="match status" value="1"/>
</dbReference>
<reference evidence="9 10" key="1">
    <citation type="journal article" date="2016" name="Int. J. Syst. Evol. Microbiol.">
        <title>Peptococcus simiae sp. nov., isolated from rhesus macaque faeces and emended description of the genus Peptococcus.</title>
        <authorList>
            <person name="Shkoporov A.N."/>
            <person name="Efimov B.A."/>
            <person name="Kondova I."/>
            <person name="Ouwerling B."/>
            <person name="Chaplin A.V."/>
            <person name="Shcherbakova V.A."/>
            <person name="Langermans J.A.M."/>
        </authorList>
    </citation>
    <scope>NUCLEOTIDE SEQUENCE [LARGE SCALE GENOMIC DNA]</scope>
    <source>
        <strain evidence="9 10">M108</strain>
    </source>
</reference>
<evidence type="ECO:0000256" key="3">
    <source>
        <dbReference type="ARBA" id="ARBA00006751"/>
    </source>
</evidence>
<evidence type="ECO:0000313" key="9">
    <source>
        <dbReference type="EMBL" id="MFM9413214.1"/>
    </source>
</evidence>
<feature type="domain" description="Nucleoside phosphorylase" evidence="8">
    <location>
        <begin position="18"/>
        <end position="263"/>
    </location>
</feature>
<dbReference type="InterPro" id="IPR011270">
    <property type="entry name" value="Pur_Nuc_Pase_Ino/Guo-sp"/>
</dbReference>
<evidence type="ECO:0000256" key="5">
    <source>
        <dbReference type="ARBA" id="ARBA00022679"/>
    </source>
</evidence>
<dbReference type="PANTHER" id="PTHR11904:SF9">
    <property type="entry name" value="PURINE NUCLEOSIDE PHOSPHORYLASE-RELATED"/>
    <property type="match status" value="1"/>
</dbReference>
<comment type="catalytic activity">
    <reaction evidence="6">
        <text>a purine 2'-deoxy-D-ribonucleoside + phosphate = a purine nucleobase + 2-deoxy-alpha-D-ribose 1-phosphate</text>
        <dbReference type="Rhea" id="RHEA:36431"/>
        <dbReference type="ChEBI" id="CHEBI:26386"/>
        <dbReference type="ChEBI" id="CHEBI:43474"/>
        <dbReference type="ChEBI" id="CHEBI:57259"/>
        <dbReference type="ChEBI" id="CHEBI:142361"/>
        <dbReference type="EC" id="2.4.2.1"/>
    </reaction>
</comment>
<evidence type="ECO:0000313" key="10">
    <source>
        <dbReference type="Proteomes" id="UP001631949"/>
    </source>
</evidence>
<dbReference type="NCBIfam" id="NF006054">
    <property type="entry name" value="PRK08202.1"/>
    <property type="match status" value="1"/>
</dbReference>
<organism evidence="9 10">
    <name type="scientific">Peptococcus simiae</name>
    <dbReference type="NCBI Taxonomy" id="1643805"/>
    <lineage>
        <taxon>Bacteria</taxon>
        <taxon>Bacillati</taxon>
        <taxon>Bacillota</taxon>
        <taxon>Clostridia</taxon>
        <taxon>Eubacteriales</taxon>
        <taxon>Peptococcaceae</taxon>
        <taxon>Peptococcus</taxon>
    </lineage>
</organism>
<evidence type="ECO:0000256" key="2">
    <source>
        <dbReference type="ARBA" id="ARBA00005058"/>
    </source>
</evidence>
<dbReference type="NCBIfam" id="TIGR01697">
    <property type="entry name" value="PNPH-PUNA-XAPA"/>
    <property type="match status" value="1"/>
</dbReference>
<dbReference type="Pfam" id="PF01048">
    <property type="entry name" value="PNP_UDP_1"/>
    <property type="match status" value="1"/>
</dbReference>
<evidence type="ECO:0000256" key="7">
    <source>
        <dbReference type="PIRNR" id="PIRNR000477"/>
    </source>
</evidence>
<proteinExistence type="inferred from homology"/>
<dbReference type="InterPro" id="IPR000845">
    <property type="entry name" value="Nucleoside_phosphorylase_d"/>
</dbReference>
<accession>A0ABW9GX82</accession>
<comment type="caution">
    <text evidence="9">The sequence shown here is derived from an EMBL/GenBank/DDBJ whole genome shotgun (WGS) entry which is preliminary data.</text>
</comment>
<name>A0ABW9GX82_9FIRM</name>
<dbReference type="PIRSF" id="PIRSF000477">
    <property type="entry name" value="PurNPase"/>
    <property type="match status" value="1"/>
</dbReference>